<gene>
    <name evidence="12" type="ORF">FRACYDRAFT_186872</name>
</gene>
<evidence type="ECO:0000313" key="12">
    <source>
        <dbReference type="EMBL" id="OEU15743.1"/>
    </source>
</evidence>
<evidence type="ECO:0000256" key="6">
    <source>
        <dbReference type="ARBA" id="ARBA00022801"/>
    </source>
</evidence>
<organism evidence="12 13">
    <name type="scientific">Fragilariopsis cylindrus CCMP1102</name>
    <dbReference type="NCBI Taxonomy" id="635003"/>
    <lineage>
        <taxon>Eukaryota</taxon>
        <taxon>Sar</taxon>
        <taxon>Stramenopiles</taxon>
        <taxon>Ochrophyta</taxon>
        <taxon>Bacillariophyta</taxon>
        <taxon>Bacillariophyceae</taxon>
        <taxon>Bacillariophycidae</taxon>
        <taxon>Bacillariales</taxon>
        <taxon>Bacillariaceae</taxon>
        <taxon>Fragilariopsis</taxon>
    </lineage>
</organism>
<keyword evidence="13" id="KW-1185">Reference proteome</keyword>
<dbReference type="Gene3D" id="3.90.226.10">
    <property type="entry name" value="2-enoyl-CoA Hydratase, Chain A, domain 1"/>
    <property type="match status" value="1"/>
</dbReference>
<keyword evidence="9" id="KW-0472">Membrane</keyword>
<dbReference type="CDD" id="cd07023">
    <property type="entry name" value="S49_Sppa_N_C"/>
    <property type="match status" value="1"/>
</dbReference>
<dbReference type="Proteomes" id="UP000095751">
    <property type="component" value="Unassembled WGS sequence"/>
</dbReference>
<evidence type="ECO:0000256" key="1">
    <source>
        <dbReference type="ARBA" id="ARBA00004236"/>
    </source>
</evidence>
<dbReference type="InterPro" id="IPR047272">
    <property type="entry name" value="S49_SppA_C"/>
</dbReference>
<accession>A0A1E7FD52</accession>
<dbReference type="EMBL" id="KV784359">
    <property type="protein sequence ID" value="OEU15743.1"/>
    <property type="molecule type" value="Genomic_DNA"/>
</dbReference>
<dbReference type="PANTHER" id="PTHR42987">
    <property type="entry name" value="PEPTIDASE S49"/>
    <property type="match status" value="1"/>
</dbReference>
<evidence type="ECO:0000256" key="2">
    <source>
        <dbReference type="ARBA" id="ARBA00008683"/>
    </source>
</evidence>
<reference evidence="12 13" key="1">
    <citation type="submission" date="2016-09" db="EMBL/GenBank/DDBJ databases">
        <title>Extensive genetic diversity and differential bi-allelic expression allows diatom success in the polar Southern Ocean.</title>
        <authorList>
            <consortium name="DOE Joint Genome Institute"/>
            <person name="Mock T."/>
            <person name="Otillar R.P."/>
            <person name="Strauss J."/>
            <person name="Dupont C."/>
            <person name="Frickenhaus S."/>
            <person name="Maumus F."/>
            <person name="Mcmullan M."/>
            <person name="Sanges R."/>
            <person name="Schmutz J."/>
            <person name="Toseland A."/>
            <person name="Valas R."/>
            <person name="Veluchamy A."/>
            <person name="Ward B.J."/>
            <person name="Allen A."/>
            <person name="Barry K."/>
            <person name="Falciatore A."/>
            <person name="Ferrante M."/>
            <person name="Fortunato A.E."/>
            <person name="Gloeckner G."/>
            <person name="Gruber A."/>
            <person name="Hipkin R."/>
            <person name="Janech M."/>
            <person name="Kroth P."/>
            <person name="Leese F."/>
            <person name="Lindquist E."/>
            <person name="Lyon B.R."/>
            <person name="Martin J."/>
            <person name="Mayer C."/>
            <person name="Parker M."/>
            <person name="Quesneville H."/>
            <person name="Raymond J."/>
            <person name="Uhlig C."/>
            <person name="Valentin K.U."/>
            <person name="Worden A.Z."/>
            <person name="Armbrust E.V."/>
            <person name="Bowler C."/>
            <person name="Green B."/>
            <person name="Moulton V."/>
            <person name="Van Oosterhout C."/>
            <person name="Grigoriev I."/>
        </authorList>
    </citation>
    <scope>NUCLEOTIDE SEQUENCE [LARGE SCALE GENOMIC DNA]</scope>
    <source>
        <strain evidence="12 13">CCMP1102</strain>
    </source>
</reference>
<dbReference type="Gene3D" id="6.20.330.10">
    <property type="match status" value="1"/>
</dbReference>
<dbReference type="InterPro" id="IPR013703">
    <property type="entry name" value="Peptidase_S49_N_proteobac"/>
</dbReference>
<dbReference type="InParanoid" id="A0A1E7FD52"/>
<evidence type="ECO:0000256" key="3">
    <source>
        <dbReference type="ARBA" id="ARBA00022475"/>
    </source>
</evidence>
<dbReference type="AlphaFoldDB" id="A0A1E7FD52"/>
<keyword evidence="5" id="KW-0812">Transmembrane</keyword>
<keyword evidence="4" id="KW-0645">Protease</keyword>
<keyword evidence="6" id="KW-0378">Hydrolase</keyword>
<keyword evidence="7" id="KW-0720">Serine protease</keyword>
<evidence type="ECO:0000259" key="11">
    <source>
        <dbReference type="Pfam" id="PF08496"/>
    </source>
</evidence>
<evidence type="ECO:0000256" key="7">
    <source>
        <dbReference type="ARBA" id="ARBA00022825"/>
    </source>
</evidence>
<sequence>MEGRPLSTILKAGADDKSRPKNLFVMDFPGDVNASQLNELREEVTGVIRNAQPGDEVLVVLQSGGGTVTGYGLAAGQLVRLKDKGLYLTIAVEQVAASGGYMMSCVADKIIASPFAVLGSIGVISEIPNVYERLKEEGIKFQTVTAGKYKRTLTPTKKITKEDLSKSEEEIGEIFNLFKGWVELNRPQLDIDLVATGETWFGPAALEIGLCDEIKTVDDVLLEYVDNKYNVYQVKYDPPTEIPSTLSALFASDDESPRLGRGNNSIGRQAIRWLVKSFAEEVKAVTTDYKSTSIEKKYMAKDDTKDRVRASADDSFFEIFK</sequence>
<proteinExistence type="inferred from homology"/>
<evidence type="ECO:0000256" key="5">
    <source>
        <dbReference type="ARBA" id="ARBA00022692"/>
    </source>
</evidence>
<keyword evidence="8" id="KW-1133">Transmembrane helix</keyword>
<dbReference type="SUPFAM" id="SSF52096">
    <property type="entry name" value="ClpP/crotonase"/>
    <property type="match status" value="1"/>
</dbReference>
<evidence type="ECO:0000259" key="10">
    <source>
        <dbReference type="Pfam" id="PF01343"/>
    </source>
</evidence>
<protein>
    <submittedName>
        <fullName evidence="12">Peptidase_S49-domain-containing protein</fullName>
    </submittedName>
</protein>
<dbReference type="GO" id="GO:0005886">
    <property type="term" value="C:plasma membrane"/>
    <property type="evidence" value="ECO:0007669"/>
    <property type="project" value="UniProtKB-SubCell"/>
</dbReference>
<comment type="subcellular location">
    <subcellularLocation>
        <location evidence="1">Cell membrane</location>
    </subcellularLocation>
</comment>
<dbReference type="KEGG" id="fcy:FRACYDRAFT_186872"/>
<feature type="domain" description="Peptidase S49 N-terminal proteobacteria" evidence="11">
    <location>
        <begin position="17"/>
        <end position="78"/>
    </location>
</feature>
<evidence type="ECO:0000256" key="8">
    <source>
        <dbReference type="ARBA" id="ARBA00022989"/>
    </source>
</evidence>
<dbReference type="InterPro" id="IPR002142">
    <property type="entry name" value="Peptidase_S49"/>
</dbReference>
<evidence type="ECO:0000256" key="9">
    <source>
        <dbReference type="ARBA" id="ARBA00023136"/>
    </source>
</evidence>
<dbReference type="InterPro" id="IPR029045">
    <property type="entry name" value="ClpP/crotonase-like_dom_sf"/>
</dbReference>
<name>A0A1E7FD52_9STRA</name>
<dbReference type="Pfam" id="PF08496">
    <property type="entry name" value="Peptidase_S49_N"/>
    <property type="match status" value="1"/>
</dbReference>
<dbReference type="OrthoDB" id="45421at2759"/>
<comment type="similarity">
    <text evidence="2">Belongs to the peptidase S49 family.</text>
</comment>
<dbReference type="GO" id="GO:0004252">
    <property type="term" value="F:serine-type endopeptidase activity"/>
    <property type="evidence" value="ECO:0007669"/>
    <property type="project" value="InterPro"/>
</dbReference>
<dbReference type="NCBIfam" id="NF008745">
    <property type="entry name" value="PRK11778.1"/>
    <property type="match status" value="1"/>
</dbReference>
<dbReference type="GO" id="GO:0006508">
    <property type="term" value="P:proteolysis"/>
    <property type="evidence" value="ECO:0007669"/>
    <property type="project" value="UniProtKB-KW"/>
</dbReference>
<dbReference type="Pfam" id="PF01343">
    <property type="entry name" value="Peptidase_S49"/>
    <property type="match status" value="1"/>
</dbReference>
<evidence type="ECO:0000313" key="13">
    <source>
        <dbReference type="Proteomes" id="UP000095751"/>
    </source>
</evidence>
<evidence type="ECO:0000256" key="4">
    <source>
        <dbReference type="ARBA" id="ARBA00022670"/>
    </source>
</evidence>
<dbReference type="PANTHER" id="PTHR42987:SF4">
    <property type="entry name" value="PROTEASE SOHB-RELATED"/>
    <property type="match status" value="1"/>
</dbReference>
<keyword evidence="3" id="KW-1003">Cell membrane</keyword>
<feature type="domain" description="Peptidase S49" evidence="10">
    <location>
        <begin position="82"/>
        <end position="223"/>
    </location>
</feature>